<reference evidence="2" key="1">
    <citation type="journal article" date="2019" name="Plant Biotechnol. J.">
        <title>Genome sequencing of the Australian wild diploid species Gossypium australe highlights disease resistance and delayed gland morphogenesis.</title>
        <authorList>
            <person name="Cai Y."/>
            <person name="Cai X."/>
            <person name="Wang Q."/>
            <person name="Wang P."/>
            <person name="Zhang Y."/>
            <person name="Cai C."/>
            <person name="Xu Y."/>
            <person name="Wang K."/>
            <person name="Zhou Z."/>
            <person name="Wang C."/>
            <person name="Geng S."/>
            <person name="Li B."/>
            <person name="Dong Q."/>
            <person name="Hou Y."/>
            <person name="Wang H."/>
            <person name="Ai P."/>
            <person name="Liu Z."/>
            <person name="Yi F."/>
            <person name="Sun M."/>
            <person name="An G."/>
            <person name="Cheng J."/>
            <person name="Zhang Y."/>
            <person name="Shi Q."/>
            <person name="Xie Y."/>
            <person name="Shi X."/>
            <person name="Chang Y."/>
            <person name="Huang F."/>
            <person name="Chen Y."/>
            <person name="Hong S."/>
            <person name="Mi L."/>
            <person name="Sun Q."/>
            <person name="Zhang L."/>
            <person name="Zhou B."/>
            <person name="Peng R."/>
            <person name="Zhang X."/>
            <person name="Liu F."/>
        </authorList>
    </citation>
    <scope>NUCLEOTIDE SEQUENCE [LARGE SCALE GENOMIC DNA]</scope>
    <source>
        <strain evidence="2">cv. PA1801</strain>
    </source>
</reference>
<keyword evidence="1" id="KW-0675">Receptor</keyword>
<keyword evidence="2" id="KW-1185">Reference proteome</keyword>
<proteinExistence type="predicted"/>
<dbReference type="EMBL" id="SMMG02000012">
    <property type="protein sequence ID" value="KAA3456027.1"/>
    <property type="molecule type" value="Genomic_DNA"/>
</dbReference>
<dbReference type="GO" id="GO:0016301">
    <property type="term" value="F:kinase activity"/>
    <property type="evidence" value="ECO:0007669"/>
    <property type="project" value="UniProtKB-KW"/>
</dbReference>
<dbReference type="OrthoDB" id="939951at2759"/>
<evidence type="ECO:0000313" key="1">
    <source>
        <dbReference type="EMBL" id="KAA3456027.1"/>
    </source>
</evidence>
<keyword evidence="1" id="KW-0808">Transferase</keyword>
<dbReference type="PANTHER" id="PTHR33491">
    <property type="entry name" value="OSJNBA0016N04.9 PROTEIN"/>
    <property type="match status" value="1"/>
</dbReference>
<organism evidence="1 2">
    <name type="scientific">Gossypium australe</name>
    <dbReference type="NCBI Taxonomy" id="47621"/>
    <lineage>
        <taxon>Eukaryota</taxon>
        <taxon>Viridiplantae</taxon>
        <taxon>Streptophyta</taxon>
        <taxon>Embryophyta</taxon>
        <taxon>Tracheophyta</taxon>
        <taxon>Spermatophyta</taxon>
        <taxon>Magnoliopsida</taxon>
        <taxon>eudicotyledons</taxon>
        <taxon>Gunneridae</taxon>
        <taxon>Pentapetalae</taxon>
        <taxon>rosids</taxon>
        <taxon>malvids</taxon>
        <taxon>Malvales</taxon>
        <taxon>Malvaceae</taxon>
        <taxon>Malvoideae</taxon>
        <taxon>Gossypium</taxon>
    </lineage>
</organism>
<name>A0A5B6UGI0_9ROSI</name>
<keyword evidence="1" id="KW-0418">Kinase</keyword>
<gene>
    <name evidence="1" type="ORF">EPI10_018986</name>
</gene>
<dbReference type="Proteomes" id="UP000325315">
    <property type="component" value="Unassembled WGS sequence"/>
</dbReference>
<evidence type="ECO:0000313" key="2">
    <source>
        <dbReference type="Proteomes" id="UP000325315"/>
    </source>
</evidence>
<comment type="caution">
    <text evidence="1">The sequence shown here is derived from an EMBL/GenBank/DDBJ whole genome shotgun (WGS) entry which is preliminary data.</text>
</comment>
<accession>A0A5B6UGI0</accession>
<protein>
    <submittedName>
        <fullName evidence="1">Wall-associated receptor kinase-like 8</fullName>
    </submittedName>
</protein>
<sequence length="336" mass="37718">MHLPDFAIYFLFANPAGCNRPAPGPIKFNTNDLEYCGNVSFHYPFTMKDKDDSNNWIKVICTITAIGEEVPFVNINGTNLQILNFDFLNGALTVNHPIIYSNCRKSHHNGMSLNLTGTSFYYSDSGNRLWCSGCGNLVTIFGNETNNLIGGFLQPSCRVNNTTNFCPLIIPTGLSSFFANMSNMVDSGDYRRKRSCEFVSLISYSDLSAYDSDISKKTHVQMQLQWSTLISGECHLNDSSDTSCKFDGEYCWSRLSRIHLCACSRDYSEISYSRSCKGGKCDNYKYCNILCLNTPNSYCSPKSCPPRYEYNSTGFRCERKIQTQNNGSLKSIIVGT</sequence>
<dbReference type="AlphaFoldDB" id="A0A5B6UGI0"/>